<dbReference type="Gene3D" id="3.40.50.2300">
    <property type="match status" value="2"/>
</dbReference>
<gene>
    <name evidence="6" type="ORF">N476_03610</name>
</gene>
<dbReference type="PANTHER" id="PTHR46847">
    <property type="entry name" value="D-ALLOSE-BINDING PERIPLASMIC PROTEIN-RELATED"/>
    <property type="match status" value="1"/>
</dbReference>
<dbReference type="PATRIC" id="fig|1365251.3.peg.4500"/>
<keyword evidence="3 4" id="KW-0732">Signal</keyword>
<evidence type="ECO:0000256" key="2">
    <source>
        <dbReference type="ARBA" id="ARBA00007639"/>
    </source>
</evidence>
<evidence type="ECO:0000256" key="1">
    <source>
        <dbReference type="ARBA" id="ARBA00004196"/>
    </source>
</evidence>
<name>A0A162A9F6_9GAMM</name>
<dbReference type="GO" id="GO:0030246">
    <property type="term" value="F:carbohydrate binding"/>
    <property type="evidence" value="ECO:0007669"/>
    <property type="project" value="UniProtKB-ARBA"/>
</dbReference>
<evidence type="ECO:0000256" key="4">
    <source>
        <dbReference type="SAM" id="SignalP"/>
    </source>
</evidence>
<feature type="signal peptide" evidence="4">
    <location>
        <begin position="1"/>
        <end position="28"/>
    </location>
</feature>
<dbReference type="InterPro" id="IPR028082">
    <property type="entry name" value="Peripla_BP_I"/>
</dbReference>
<feature type="domain" description="Periplasmic binding protein" evidence="5">
    <location>
        <begin position="53"/>
        <end position="276"/>
    </location>
</feature>
<protein>
    <recommendedName>
        <fullName evidence="5">Periplasmic binding protein domain-containing protein</fullName>
    </recommendedName>
</protein>
<organism evidence="6 7">
    <name type="scientific">Pseudoalteromonas luteoviolacea H33</name>
    <dbReference type="NCBI Taxonomy" id="1365251"/>
    <lineage>
        <taxon>Bacteria</taxon>
        <taxon>Pseudomonadati</taxon>
        <taxon>Pseudomonadota</taxon>
        <taxon>Gammaproteobacteria</taxon>
        <taxon>Alteromonadales</taxon>
        <taxon>Pseudoalteromonadaceae</taxon>
        <taxon>Pseudoalteromonas</taxon>
    </lineage>
</organism>
<dbReference type="InterPro" id="IPR025997">
    <property type="entry name" value="SBP_2_dom"/>
</dbReference>
<comment type="subcellular location">
    <subcellularLocation>
        <location evidence="1">Cell envelope</location>
    </subcellularLocation>
</comment>
<dbReference type="SUPFAM" id="SSF53822">
    <property type="entry name" value="Periplasmic binding protein-like I"/>
    <property type="match status" value="1"/>
</dbReference>
<dbReference type="OrthoDB" id="245475at2"/>
<dbReference type="GO" id="GO:0055085">
    <property type="term" value="P:transmembrane transport"/>
    <property type="evidence" value="ECO:0007669"/>
    <property type="project" value="UniProtKB-ARBA"/>
</dbReference>
<sequence length="363" mass="40874">MKTATLILQIRLLFIVLTSCFFSSPSDALQKPNDRPLRVTFVNPGSGGINPTGNFWLNVSKVMNAVAQDTNIDLTVMYAERNHILMKDLTKQALESDADYLILVDEKRAITEVLLNSLKPHPNILFLLNSPNQLEINRLNAKGFGIKAAILPDNYQAGKELARELVHTVQKEAQNPESYSMLAFLGDVVTTAALEREQGLLSYTNRLSNIKVIDKVDAHWSQNRAHELARGLLRRYRDVELIWCANDAIAFGVNQAAIELGIRDKVKIGGINWDNGHVDKLDVSIGGHVFLGGYLLVELAKYQQGLIKYIGTQKVAIFRPYNPTLEPIYKAIHENNLNQIDFSQFVNQKKNYNIMTLNKELNF</sequence>
<proteinExistence type="inferred from homology"/>
<dbReference type="GO" id="GO:0030313">
    <property type="term" value="C:cell envelope"/>
    <property type="evidence" value="ECO:0007669"/>
    <property type="project" value="UniProtKB-SubCell"/>
</dbReference>
<evidence type="ECO:0000313" key="6">
    <source>
        <dbReference type="EMBL" id="KZN46223.1"/>
    </source>
</evidence>
<dbReference type="CDD" id="cd06324">
    <property type="entry name" value="PBP1_ABC_sugar_binding-like"/>
    <property type="match status" value="1"/>
</dbReference>
<dbReference type="PANTHER" id="PTHR46847:SF2">
    <property type="entry name" value="ABC TRANSPORTER SUGAR-BINDING PROTEIN"/>
    <property type="match status" value="1"/>
</dbReference>
<dbReference type="Pfam" id="PF13407">
    <property type="entry name" value="Peripla_BP_4"/>
    <property type="match status" value="1"/>
</dbReference>
<evidence type="ECO:0000259" key="5">
    <source>
        <dbReference type="Pfam" id="PF13407"/>
    </source>
</evidence>
<dbReference type="RefSeq" id="WP_063363672.1">
    <property type="nucleotide sequence ID" value="NZ_AUXZ01000119.1"/>
</dbReference>
<dbReference type="EMBL" id="AUXZ01000119">
    <property type="protein sequence ID" value="KZN46223.1"/>
    <property type="molecule type" value="Genomic_DNA"/>
</dbReference>
<evidence type="ECO:0000313" key="7">
    <source>
        <dbReference type="Proteomes" id="UP000076503"/>
    </source>
</evidence>
<comment type="caution">
    <text evidence="6">The sequence shown here is derived from an EMBL/GenBank/DDBJ whole genome shotgun (WGS) entry which is preliminary data.</text>
</comment>
<reference evidence="6 7" key="1">
    <citation type="submission" date="2013-07" db="EMBL/GenBank/DDBJ databases">
        <title>Comparative Genomic and Metabolomic Analysis of Twelve Strains of Pseudoalteromonas luteoviolacea.</title>
        <authorList>
            <person name="Vynne N.G."/>
            <person name="Mansson M."/>
            <person name="Gram L."/>
        </authorList>
    </citation>
    <scope>NUCLEOTIDE SEQUENCE [LARGE SCALE GENOMIC DNA]</scope>
    <source>
        <strain evidence="6 7">H33</strain>
    </source>
</reference>
<accession>A0A162A9F6</accession>
<feature type="chain" id="PRO_5007831007" description="Periplasmic binding protein domain-containing protein" evidence="4">
    <location>
        <begin position="29"/>
        <end position="363"/>
    </location>
</feature>
<evidence type="ECO:0000256" key="3">
    <source>
        <dbReference type="ARBA" id="ARBA00022729"/>
    </source>
</evidence>
<dbReference type="Proteomes" id="UP000076503">
    <property type="component" value="Unassembled WGS sequence"/>
</dbReference>
<comment type="similarity">
    <text evidence="2">Belongs to the bacterial solute-binding protein 2 family.</text>
</comment>
<dbReference type="AlphaFoldDB" id="A0A162A9F6"/>